<dbReference type="GO" id="GO:0000978">
    <property type="term" value="F:RNA polymerase II cis-regulatory region sequence-specific DNA binding"/>
    <property type="evidence" value="ECO:0007669"/>
    <property type="project" value="TreeGrafter"/>
</dbReference>
<keyword evidence="7" id="KW-1133">Transmembrane helix</keyword>
<evidence type="ECO:0000256" key="7">
    <source>
        <dbReference type="SAM" id="Phobius"/>
    </source>
</evidence>
<dbReference type="PANTHER" id="PTHR11945:SF629">
    <property type="entry name" value="OS02G0164450 PROTEIN"/>
    <property type="match status" value="1"/>
</dbReference>
<keyword evidence="7" id="KW-0812">Transmembrane</keyword>
<evidence type="ECO:0000256" key="6">
    <source>
        <dbReference type="SAM" id="Coils"/>
    </source>
</evidence>
<evidence type="ECO:0000256" key="1">
    <source>
        <dbReference type="ARBA" id="ARBA00004123"/>
    </source>
</evidence>
<evidence type="ECO:0000313" key="10">
    <source>
        <dbReference type="Proteomes" id="UP001162972"/>
    </source>
</evidence>
<organism evidence="9 10">
    <name type="scientific">Salix udensis</name>
    <dbReference type="NCBI Taxonomy" id="889485"/>
    <lineage>
        <taxon>Eukaryota</taxon>
        <taxon>Viridiplantae</taxon>
        <taxon>Streptophyta</taxon>
        <taxon>Embryophyta</taxon>
        <taxon>Tracheophyta</taxon>
        <taxon>Spermatophyta</taxon>
        <taxon>Magnoliopsida</taxon>
        <taxon>eudicotyledons</taxon>
        <taxon>Gunneridae</taxon>
        <taxon>Pentapetalae</taxon>
        <taxon>rosids</taxon>
        <taxon>fabids</taxon>
        <taxon>Malpighiales</taxon>
        <taxon>Salicaceae</taxon>
        <taxon>Saliceae</taxon>
        <taxon>Salix</taxon>
    </lineage>
</organism>
<reference evidence="9 10" key="1">
    <citation type="journal article" date="2023" name="Int. J. Mol. Sci.">
        <title>De Novo Assembly and Annotation of 11 Diverse Shrub Willow (Salix) Genomes Reveals Novel Gene Organization in Sex-Linked Regions.</title>
        <authorList>
            <person name="Hyden B."/>
            <person name="Feng K."/>
            <person name="Yates T.B."/>
            <person name="Jawdy S."/>
            <person name="Cereghino C."/>
            <person name="Smart L.B."/>
            <person name="Muchero W."/>
        </authorList>
    </citation>
    <scope>NUCLEOTIDE SEQUENCE [LARGE SCALE GENOMIC DNA]</scope>
    <source>
        <tissue evidence="9">Shoot tip</tissue>
    </source>
</reference>
<dbReference type="EMBL" id="JAPFFJ010000004">
    <property type="protein sequence ID" value="KAJ6428990.1"/>
    <property type="molecule type" value="Genomic_DNA"/>
</dbReference>
<dbReference type="SMART" id="SM00432">
    <property type="entry name" value="MADS"/>
    <property type="match status" value="1"/>
</dbReference>
<keyword evidence="6" id="KW-0175">Coiled coil</keyword>
<sequence length="264" mass="29270">MDNNRELKKSLGGILYLINTPCIIFPPSIWCLHISSSSSIYPHVLAMVSEKPAMGRRKIKIEKISKKNHLQVTFSKRRAGLFKKASELSTLCGVDIAVIVFSPAQKAFSFGHPDVDSITRRFLSGSPSPPSSGLPQLIETRRNANAHDQNVELTRILDHIEAEKKYGEVLDRMRRADRSRCCWESPIEELELHELEQLRGALEELKKAVAKQVSNILIEPTSSLPFLAVNGGGEGGDFAAKLEIDNASSAALPFNNFGYARKIC</sequence>
<feature type="coiled-coil region" evidence="6">
    <location>
        <begin position="188"/>
        <end position="215"/>
    </location>
</feature>
<dbReference type="GO" id="GO:0000981">
    <property type="term" value="F:DNA-binding transcription factor activity, RNA polymerase II-specific"/>
    <property type="evidence" value="ECO:0007669"/>
    <property type="project" value="TreeGrafter"/>
</dbReference>
<keyword evidence="10" id="KW-1185">Reference proteome</keyword>
<dbReference type="GO" id="GO:0005634">
    <property type="term" value="C:nucleus"/>
    <property type="evidence" value="ECO:0007669"/>
    <property type="project" value="UniProtKB-SubCell"/>
</dbReference>
<dbReference type="AlphaFoldDB" id="A0AAD6KSQ0"/>
<protein>
    <recommendedName>
        <fullName evidence="8">MADS-box domain-containing protein</fullName>
    </recommendedName>
</protein>
<dbReference type="FunFam" id="3.40.1810.10:FF:000006">
    <property type="entry name" value="Agamous-like MADS-box protein AGL62"/>
    <property type="match status" value="1"/>
</dbReference>
<dbReference type="GO" id="GO:0046983">
    <property type="term" value="F:protein dimerization activity"/>
    <property type="evidence" value="ECO:0007669"/>
    <property type="project" value="InterPro"/>
</dbReference>
<comment type="caution">
    <text evidence="9">The sequence shown here is derived from an EMBL/GenBank/DDBJ whole genome shotgun (WGS) entry which is preliminary data.</text>
</comment>
<accession>A0AAD6KSQ0</accession>
<keyword evidence="7" id="KW-0472">Membrane</keyword>
<dbReference type="InterPro" id="IPR002100">
    <property type="entry name" value="TF_MADSbox"/>
</dbReference>
<gene>
    <name evidence="9" type="ORF">OIU84_020600</name>
</gene>
<feature type="transmembrane region" description="Helical" evidence="7">
    <location>
        <begin position="12"/>
        <end position="30"/>
    </location>
</feature>
<evidence type="ECO:0000256" key="4">
    <source>
        <dbReference type="ARBA" id="ARBA00023163"/>
    </source>
</evidence>
<dbReference type="PRINTS" id="PR00404">
    <property type="entry name" value="MADSDOMAIN"/>
</dbReference>
<keyword evidence="2" id="KW-0805">Transcription regulation</keyword>
<keyword evidence="4" id="KW-0804">Transcription</keyword>
<dbReference type="Gene3D" id="6.10.140.920">
    <property type="match status" value="1"/>
</dbReference>
<evidence type="ECO:0000313" key="9">
    <source>
        <dbReference type="EMBL" id="KAJ6428990.1"/>
    </source>
</evidence>
<name>A0AAD6KSQ0_9ROSI</name>
<evidence type="ECO:0000256" key="5">
    <source>
        <dbReference type="ARBA" id="ARBA00023242"/>
    </source>
</evidence>
<dbReference type="InterPro" id="IPR036879">
    <property type="entry name" value="TF_MADSbox_sf"/>
</dbReference>
<dbReference type="Gene3D" id="3.40.1810.10">
    <property type="entry name" value="Transcription factor, MADS-box"/>
    <property type="match status" value="1"/>
</dbReference>
<keyword evidence="3" id="KW-0238">DNA-binding</keyword>
<evidence type="ECO:0000256" key="2">
    <source>
        <dbReference type="ARBA" id="ARBA00023015"/>
    </source>
</evidence>
<dbReference type="PANTHER" id="PTHR11945">
    <property type="entry name" value="MADS BOX PROTEIN"/>
    <property type="match status" value="1"/>
</dbReference>
<evidence type="ECO:0000259" key="8">
    <source>
        <dbReference type="PROSITE" id="PS50066"/>
    </source>
</evidence>
<feature type="domain" description="MADS-box" evidence="8">
    <location>
        <begin position="54"/>
        <end position="114"/>
    </location>
</feature>
<keyword evidence="5" id="KW-0539">Nucleus</keyword>
<dbReference type="PROSITE" id="PS50066">
    <property type="entry name" value="MADS_BOX_2"/>
    <property type="match status" value="1"/>
</dbReference>
<dbReference type="Pfam" id="PF00319">
    <property type="entry name" value="SRF-TF"/>
    <property type="match status" value="1"/>
</dbReference>
<proteinExistence type="predicted"/>
<comment type="subcellular location">
    <subcellularLocation>
        <location evidence="1">Nucleus</location>
    </subcellularLocation>
</comment>
<dbReference type="SUPFAM" id="SSF55455">
    <property type="entry name" value="SRF-like"/>
    <property type="match status" value="1"/>
</dbReference>
<evidence type="ECO:0000256" key="3">
    <source>
        <dbReference type="ARBA" id="ARBA00023125"/>
    </source>
</evidence>
<dbReference type="Proteomes" id="UP001162972">
    <property type="component" value="Chromosome 8"/>
</dbReference>